<keyword evidence="1" id="KW-0175">Coiled coil</keyword>
<feature type="coiled-coil region" evidence="1">
    <location>
        <begin position="278"/>
        <end position="305"/>
    </location>
</feature>
<evidence type="ECO:0000256" key="1">
    <source>
        <dbReference type="SAM" id="Coils"/>
    </source>
</evidence>
<evidence type="ECO:0000313" key="2">
    <source>
        <dbReference type="EMBL" id="EGT59563.1"/>
    </source>
</evidence>
<dbReference type="HOGENOM" id="CLU_834787_0_0_1"/>
<proteinExistence type="predicted"/>
<evidence type="ECO:0000313" key="3">
    <source>
        <dbReference type="Proteomes" id="UP000008068"/>
    </source>
</evidence>
<organism evidence="3">
    <name type="scientific">Caenorhabditis brenneri</name>
    <name type="common">Nematode worm</name>
    <dbReference type="NCBI Taxonomy" id="135651"/>
    <lineage>
        <taxon>Eukaryota</taxon>
        <taxon>Metazoa</taxon>
        <taxon>Ecdysozoa</taxon>
        <taxon>Nematoda</taxon>
        <taxon>Chromadorea</taxon>
        <taxon>Rhabditida</taxon>
        <taxon>Rhabditina</taxon>
        <taxon>Rhabditomorpha</taxon>
        <taxon>Rhabditoidea</taxon>
        <taxon>Rhabditidae</taxon>
        <taxon>Peloderinae</taxon>
        <taxon>Caenorhabditis</taxon>
    </lineage>
</organism>
<keyword evidence="3" id="KW-1185">Reference proteome</keyword>
<name>G0MIA8_CAEBE</name>
<dbReference type="InParanoid" id="G0MIA8"/>
<sequence length="333" mass="37952">MDQSNIHPKNNQIALPISNISNLAKDTVGQVLNSAPRVPNDAWAPTIMHNFIIQAQQAMLAENQQKLAQAEDALMRKSAETYRKQMENEVEKLRLNSINAANVLDIESLKSKLAKMETDLQQANQVSTNVSSTLESLVSTFSQFVTSKIEQQNQKIVHMVNSIVEQHKVCQFHILSKVVEDQKTITEEVVKRFEFQTKAVEDIKQNLLNSVVETIKTVLEKSNLETKKATSITEPLSDRSFRKTPFQVENFQQVEPSHKLENGLRPAKNMDSQVLEENRELLSALRKVQKERDEAQERLLSYENQHFSIQYISRAVGCGTQFLEPPSKIRKIN</sequence>
<reference evidence="3" key="1">
    <citation type="submission" date="2011-07" db="EMBL/GenBank/DDBJ databases">
        <authorList>
            <consortium name="Caenorhabditis brenneri Sequencing and Analysis Consortium"/>
            <person name="Wilson R.K."/>
        </authorList>
    </citation>
    <scope>NUCLEOTIDE SEQUENCE [LARGE SCALE GENOMIC DNA]</scope>
    <source>
        <strain evidence="3">PB2801</strain>
    </source>
</reference>
<dbReference type="EMBL" id="GL379795">
    <property type="protein sequence ID" value="EGT59563.1"/>
    <property type="molecule type" value="Genomic_DNA"/>
</dbReference>
<dbReference type="Proteomes" id="UP000008068">
    <property type="component" value="Unassembled WGS sequence"/>
</dbReference>
<accession>G0MIA8</accession>
<feature type="coiled-coil region" evidence="1">
    <location>
        <begin position="53"/>
        <end position="126"/>
    </location>
</feature>
<dbReference type="AlphaFoldDB" id="G0MIA8"/>
<gene>
    <name evidence="2" type="ORF">CAEBREN_18421</name>
</gene>
<protein>
    <submittedName>
        <fullName evidence="2">Uncharacterized protein</fullName>
    </submittedName>
</protein>